<evidence type="ECO:0000313" key="2">
    <source>
        <dbReference type="EMBL" id="EOD00275.1"/>
    </source>
</evidence>
<feature type="transmembrane region" description="Helical" evidence="1">
    <location>
        <begin position="96"/>
        <end position="115"/>
    </location>
</feature>
<proteinExistence type="predicted"/>
<feature type="transmembrane region" description="Helical" evidence="1">
    <location>
        <begin position="39"/>
        <end position="58"/>
    </location>
</feature>
<dbReference type="EMBL" id="ARZA01000193">
    <property type="protein sequence ID" value="EOD00275.1"/>
    <property type="molecule type" value="Genomic_DNA"/>
</dbReference>
<keyword evidence="3" id="KW-1185">Reference proteome</keyword>
<sequence>MAERERNPENVSIGSVVLRVVLTALIVGIAAFLTPGFSVSNIGALLIAGVVIAGLDYLIERISGVDASPFGRGIIGFIVAAAILYLTSFIVAGFNISILGAIIGALVIGVVNAIIPGRAF</sequence>
<keyword evidence="1" id="KW-0812">Transmembrane</keyword>
<dbReference type="eggNOG" id="COG1950">
    <property type="taxonomic scope" value="Bacteria"/>
</dbReference>
<evidence type="ECO:0000256" key="1">
    <source>
        <dbReference type="SAM" id="Phobius"/>
    </source>
</evidence>
<evidence type="ECO:0008006" key="4">
    <source>
        <dbReference type="Google" id="ProtNLM"/>
    </source>
</evidence>
<evidence type="ECO:0000313" key="3">
    <source>
        <dbReference type="Proteomes" id="UP000013378"/>
    </source>
</evidence>
<keyword evidence="1" id="KW-0472">Membrane</keyword>
<accession>R1CDA1</accession>
<keyword evidence="1" id="KW-1133">Transmembrane helix</keyword>
<protein>
    <recommendedName>
        <fullName evidence="4">Integral membrane protein</fullName>
    </recommendedName>
</protein>
<feature type="transmembrane region" description="Helical" evidence="1">
    <location>
        <begin position="12"/>
        <end position="33"/>
    </location>
</feature>
<dbReference type="PANTHER" id="PTHR37309:SF1">
    <property type="entry name" value="SLR0284 PROTEIN"/>
    <property type="match status" value="1"/>
</dbReference>
<organism evidence="2 3">
    <name type="scientific">Caldisalinibacter kiritimatiensis</name>
    <dbReference type="NCBI Taxonomy" id="1304284"/>
    <lineage>
        <taxon>Bacteria</taxon>
        <taxon>Bacillati</taxon>
        <taxon>Bacillota</taxon>
        <taxon>Tissierellia</taxon>
        <taxon>Tissierellales</taxon>
        <taxon>Thermohalobacteraceae</taxon>
        <taxon>Caldisalinibacter</taxon>
    </lineage>
</organism>
<dbReference type="Pfam" id="PF04020">
    <property type="entry name" value="Phage_holin_4_2"/>
    <property type="match status" value="1"/>
</dbReference>
<dbReference type="InterPro" id="IPR007165">
    <property type="entry name" value="Phage_holin_4_2"/>
</dbReference>
<dbReference type="AlphaFoldDB" id="R1CDA1"/>
<dbReference type="PANTHER" id="PTHR37309">
    <property type="entry name" value="SLR0284 PROTEIN"/>
    <property type="match status" value="1"/>
</dbReference>
<dbReference type="PATRIC" id="fig|1304284.3.peg.1647"/>
<name>R1CDA1_9FIRM</name>
<feature type="transmembrane region" description="Helical" evidence="1">
    <location>
        <begin position="70"/>
        <end position="90"/>
    </location>
</feature>
<dbReference type="OrthoDB" id="1701386at2"/>
<reference evidence="2 3" key="1">
    <citation type="journal article" date="2015" name="Geomicrobiol. J.">
        <title>Caldisalinibacter kiritimatiensis gen. nov., sp. nov., a moderately thermohalophilic thiosulfate-reducing bacterium from a hypersaline microbial mat.</title>
        <authorList>
            <person name="Ben Hania W."/>
            <person name="Joseph M."/>
            <person name="Fiebig A."/>
            <person name="Bunk B."/>
            <person name="Klenk H.-P."/>
            <person name="Fardeau M.-L."/>
            <person name="Spring S."/>
        </authorList>
    </citation>
    <scope>NUCLEOTIDE SEQUENCE [LARGE SCALE GENOMIC DNA]</scope>
    <source>
        <strain evidence="2 3">L21-TH-D2</strain>
    </source>
</reference>
<dbReference type="Proteomes" id="UP000013378">
    <property type="component" value="Unassembled WGS sequence"/>
</dbReference>
<comment type="caution">
    <text evidence="2">The sequence shown here is derived from an EMBL/GenBank/DDBJ whole genome shotgun (WGS) entry which is preliminary data.</text>
</comment>
<dbReference type="RefSeq" id="WP_006314044.1">
    <property type="nucleotide sequence ID" value="NZ_ARZA01000193.1"/>
</dbReference>
<gene>
    <name evidence="2" type="ORF">L21TH_1678</name>
</gene>
<dbReference type="STRING" id="1304284.L21TH_1678"/>